<evidence type="ECO:0000313" key="2">
    <source>
        <dbReference type="Proteomes" id="UP000434850"/>
    </source>
</evidence>
<evidence type="ECO:0000313" key="1">
    <source>
        <dbReference type="EMBL" id="MVN90141.1"/>
    </source>
</evidence>
<dbReference type="RefSeq" id="WP_157539911.1">
    <property type="nucleotide sequence ID" value="NZ_WQLA01000001.1"/>
</dbReference>
<proteinExistence type="predicted"/>
<protein>
    <submittedName>
        <fullName evidence="1">Uncharacterized protein</fullName>
    </submittedName>
</protein>
<dbReference type="OrthoDB" id="793622at2"/>
<sequence length="106" mass="11751">MKHLLIYAGVLMVSLQACTNSANKKPDSVVNLPTGDSAFLALKDTAQAKINQFVDSLKLHAADEKNYVFAVKSDFIVDGQHEHMWSRVFVLNNNILQGMLVDSPYV</sequence>
<accession>A0A6I4I4X6</accession>
<reference evidence="1 2" key="1">
    <citation type="submission" date="2019-12" db="EMBL/GenBank/DDBJ databases">
        <title>Mucilaginibacter sp. HME9299 genome sequencing and assembly.</title>
        <authorList>
            <person name="Kang H."/>
            <person name="Kim H."/>
            <person name="Joh K."/>
        </authorList>
    </citation>
    <scope>NUCLEOTIDE SEQUENCE [LARGE SCALE GENOMIC DNA]</scope>
    <source>
        <strain evidence="1 2">HME9299</strain>
    </source>
</reference>
<name>A0A6I4I4X6_9SPHI</name>
<dbReference type="EMBL" id="WQLA01000001">
    <property type="protein sequence ID" value="MVN90141.1"/>
    <property type="molecule type" value="Genomic_DNA"/>
</dbReference>
<dbReference type="Proteomes" id="UP000434850">
    <property type="component" value="Unassembled WGS sequence"/>
</dbReference>
<keyword evidence="2" id="KW-1185">Reference proteome</keyword>
<dbReference type="AlphaFoldDB" id="A0A6I4I4X6"/>
<gene>
    <name evidence="1" type="ORF">GO816_03290</name>
</gene>
<organism evidence="1 2">
    <name type="scientific">Mucilaginibacter aquatilis</name>
    <dbReference type="NCBI Taxonomy" id="1517760"/>
    <lineage>
        <taxon>Bacteria</taxon>
        <taxon>Pseudomonadati</taxon>
        <taxon>Bacteroidota</taxon>
        <taxon>Sphingobacteriia</taxon>
        <taxon>Sphingobacteriales</taxon>
        <taxon>Sphingobacteriaceae</taxon>
        <taxon>Mucilaginibacter</taxon>
    </lineage>
</organism>
<dbReference type="PROSITE" id="PS51257">
    <property type="entry name" value="PROKAR_LIPOPROTEIN"/>
    <property type="match status" value="1"/>
</dbReference>
<comment type="caution">
    <text evidence="1">The sequence shown here is derived from an EMBL/GenBank/DDBJ whole genome shotgun (WGS) entry which is preliminary data.</text>
</comment>